<gene>
    <name evidence="1" type="ORF">A1D17_03145</name>
</gene>
<dbReference type="AlphaFoldDB" id="A0A161ZF97"/>
<evidence type="ECO:0000313" key="1">
    <source>
        <dbReference type="EMBL" id="KZN20552.1"/>
    </source>
</evidence>
<reference evidence="1 2" key="2">
    <citation type="journal article" date="2018" name="Nature">
        <title>Mutant phenotypes for thousands of bacterial genes of unknown function.</title>
        <authorList>
            <person name="Price M.N."/>
            <person name="Wetmore K.M."/>
            <person name="Waters R.J."/>
            <person name="Callaghan M."/>
            <person name="Ray J."/>
            <person name="Liu H."/>
            <person name="Kuehl J.V."/>
            <person name="Melnyk R.A."/>
            <person name="Lamson J.S."/>
            <person name="Suh Y."/>
            <person name="Carlson H.K."/>
            <person name="Esquivel Z."/>
            <person name="Sadeeshkumar H."/>
            <person name="Chakraborty R."/>
            <person name="Zane G.M."/>
            <person name="Rubin B.E."/>
            <person name="Wall J.D."/>
            <person name="Visel A."/>
            <person name="Bristow J."/>
            <person name="Blow M.J."/>
            <person name="Arkin A.P."/>
            <person name="Deutschbauer A.M."/>
        </authorList>
    </citation>
    <scope>NUCLEOTIDE SEQUENCE [LARGE SCALE GENOMIC DNA]</scope>
    <source>
        <strain evidence="1 2">FW300-N1B4</strain>
    </source>
</reference>
<reference evidence="2" key="1">
    <citation type="submission" date="2016-03" db="EMBL/GenBank/DDBJ databases">
        <authorList>
            <person name="Ray J."/>
            <person name="Price M."/>
            <person name="Deutschbauer A."/>
        </authorList>
    </citation>
    <scope>NUCLEOTIDE SEQUENCE [LARGE SCALE GENOMIC DNA]</scope>
    <source>
        <strain evidence="2">FW300-N1B4</strain>
    </source>
</reference>
<dbReference type="Proteomes" id="UP000076489">
    <property type="component" value="Unassembled WGS sequence"/>
</dbReference>
<proteinExistence type="predicted"/>
<name>A0A161ZF97_PSEFL</name>
<evidence type="ECO:0000313" key="2">
    <source>
        <dbReference type="Proteomes" id="UP000076489"/>
    </source>
</evidence>
<dbReference type="RefSeq" id="WP_063340600.1">
    <property type="nucleotide sequence ID" value="NZ_LUKJ01000002.1"/>
</dbReference>
<dbReference type="EMBL" id="LUKJ01000002">
    <property type="protein sequence ID" value="KZN20552.1"/>
    <property type="molecule type" value="Genomic_DNA"/>
</dbReference>
<sequence length="162" mass="18115">MSQPQQPKLTFAFLSAYKGTQDFCVHLADASKPRLSVRYMREWHEDSSGFSAEEFERRVNGNIGFITTGDSEILTAELVAAFNRYQYEEHKGAESTILANPKVYGAYEPKPYQVVVGGRFDSTSREWVPLHTFEEIYQLAGIPADQCVDAVQSARAVLAQAA</sequence>
<protein>
    <submittedName>
        <fullName evidence="1">Uncharacterized protein</fullName>
    </submittedName>
</protein>
<dbReference type="OrthoDB" id="6904034at2"/>
<accession>A0A161ZF97</accession>
<organism evidence="1 2">
    <name type="scientific">Pseudomonas fluorescens</name>
    <dbReference type="NCBI Taxonomy" id="294"/>
    <lineage>
        <taxon>Bacteria</taxon>
        <taxon>Pseudomonadati</taxon>
        <taxon>Pseudomonadota</taxon>
        <taxon>Gammaproteobacteria</taxon>
        <taxon>Pseudomonadales</taxon>
        <taxon>Pseudomonadaceae</taxon>
        <taxon>Pseudomonas</taxon>
    </lineage>
</organism>
<comment type="caution">
    <text evidence="1">The sequence shown here is derived from an EMBL/GenBank/DDBJ whole genome shotgun (WGS) entry which is preliminary data.</text>
</comment>